<dbReference type="AlphaFoldDB" id="A0A835ASV8"/>
<dbReference type="EMBL" id="JACEFO010002221">
    <property type="protein sequence ID" value="KAF8672313.1"/>
    <property type="molecule type" value="Genomic_DNA"/>
</dbReference>
<protein>
    <submittedName>
        <fullName evidence="1">Uncharacterized protein</fullName>
    </submittedName>
</protein>
<evidence type="ECO:0000313" key="1">
    <source>
        <dbReference type="EMBL" id="KAF8672313.1"/>
    </source>
</evidence>
<evidence type="ECO:0000313" key="3">
    <source>
        <dbReference type="Proteomes" id="UP000636709"/>
    </source>
</evidence>
<evidence type="ECO:0000313" key="2">
    <source>
        <dbReference type="EMBL" id="KAF8723122.1"/>
    </source>
</evidence>
<dbReference type="EMBL" id="JACEFO010001669">
    <property type="protein sequence ID" value="KAF8723122.1"/>
    <property type="molecule type" value="Genomic_DNA"/>
</dbReference>
<reference evidence="1" key="1">
    <citation type="submission" date="2020-07" db="EMBL/GenBank/DDBJ databases">
        <title>Genome sequence and genetic diversity analysis of an under-domesticated orphan crop, white fonio (Digitaria exilis).</title>
        <authorList>
            <person name="Bennetzen J.L."/>
            <person name="Chen S."/>
            <person name="Ma X."/>
            <person name="Wang X."/>
            <person name="Yssel A.E.J."/>
            <person name="Chaluvadi S.R."/>
            <person name="Johnson M."/>
            <person name="Gangashetty P."/>
            <person name="Hamidou F."/>
            <person name="Sanogo M.D."/>
            <person name="Zwaenepoel A."/>
            <person name="Wallace J."/>
            <person name="Van De Peer Y."/>
            <person name="Van Deynze A."/>
        </authorList>
    </citation>
    <scope>NUCLEOTIDE SEQUENCE</scope>
    <source>
        <tissue evidence="1">Leaves</tissue>
    </source>
</reference>
<keyword evidence="3" id="KW-1185">Reference proteome</keyword>
<name>A0A835ASV8_9POAL</name>
<proteinExistence type="predicted"/>
<accession>A0A835ASV8</accession>
<sequence>MIDTVMLKPDYLKSRQIGTAFDLPFLLLENATCRACTGCIDDGS</sequence>
<gene>
    <name evidence="2" type="ORF">HU200_022277</name>
    <name evidence="1" type="ORF">HU200_049513</name>
</gene>
<comment type="caution">
    <text evidence="1">The sequence shown here is derived from an EMBL/GenBank/DDBJ whole genome shotgun (WGS) entry which is preliminary data.</text>
</comment>
<organism evidence="1 3">
    <name type="scientific">Digitaria exilis</name>
    <dbReference type="NCBI Taxonomy" id="1010633"/>
    <lineage>
        <taxon>Eukaryota</taxon>
        <taxon>Viridiplantae</taxon>
        <taxon>Streptophyta</taxon>
        <taxon>Embryophyta</taxon>
        <taxon>Tracheophyta</taxon>
        <taxon>Spermatophyta</taxon>
        <taxon>Magnoliopsida</taxon>
        <taxon>Liliopsida</taxon>
        <taxon>Poales</taxon>
        <taxon>Poaceae</taxon>
        <taxon>PACMAD clade</taxon>
        <taxon>Panicoideae</taxon>
        <taxon>Panicodae</taxon>
        <taxon>Paniceae</taxon>
        <taxon>Anthephorinae</taxon>
        <taxon>Digitaria</taxon>
    </lineage>
</organism>
<dbReference type="Proteomes" id="UP000636709">
    <property type="component" value="Unassembled WGS sequence"/>
</dbReference>